<dbReference type="SUPFAM" id="SSF56784">
    <property type="entry name" value="HAD-like"/>
    <property type="match status" value="1"/>
</dbReference>
<dbReference type="PRINTS" id="PR00413">
    <property type="entry name" value="HADHALOGNASE"/>
</dbReference>
<dbReference type="InterPro" id="IPR006439">
    <property type="entry name" value="HAD-SF_hydro_IA"/>
</dbReference>
<dbReference type="Gene3D" id="3.40.50.1000">
    <property type="entry name" value="HAD superfamily/HAD-like"/>
    <property type="match status" value="1"/>
</dbReference>
<reference evidence="6" key="1">
    <citation type="submission" date="2016-11" db="EMBL/GenBank/DDBJ databases">
        <title>Complete genome sequence of Virgibacillus pantothenticus 21D, a halophilic bacterium isolated from the deep hypersaline anoxic basin Discovery in the Mediterranean Sea.</title>
        <authorList>
            <person name="Zeaiter Z."/>
            <person name="Booth J.M."/>
            <person name="Prosdocimi E.M."/>
            <person name="Mapelli F."/>
            <person name="Fusi M."/>
            <person name="Daffonchio D."/>
            <person name="Borin S."/>
            <person name="Crotti E."/>
        </authorList>
    </citation>
    <scope>NUCLEOTIDE SEQUENCE [LARGE SCALE GENOMIC DNA]</scope>
    <source>
        <strain evidence="6">21D</strain>
    </source>
</reference>
<accession>A0A2K9IYM3</accession>
<evidence type="ECO:0000256" key="3">
    <source>
        <dbReference type="ARBA" id="ARBA00022801"/>
    </source>
</evidence>
<dbReference type="PANTHER" id="PTHR46470">
    <property type="entry name" value="N-ACYLNEURAMINATE-9-PHOSPHATASE"/>
    <property type="match status" value="1"/>
</dbReference>
<evidence type="ECO:0000313" key="5">
    <source>
        <dbReference type="EMBL" id="AUJ24818.1"/>
    </source>
</evidence>
<dbReference type="NCBIfam" id="TIGR01549">
    <property type="entry name" value="HAD-SF-IA-v1"/>
    <property type="match status" value="1"/>
</dbReference>
<evidence type="ECO:0000256" key="4">
    <source>
        <dbReference type="ARBA" id="ARBA00022842"/>
    </source>
</evidence>
<dbReference type="InterPro" id="IPR023214">
    <property type="entry name" value="HAD_sf"/>
</dbReference>
<protein>
    <submittedName>
        <fullName evidence="5">Pyrimidine 5'-nucleotidase YjjG</fullName>
        <ecNumber evidence="5">3.1.3.5</ecNumber>
    </submittedName>
</protein>
<evidence type="ECO:0000313" key="6">
    <source>
        <dbReference type="Proteomes" id="UP000234237"/>
    </source>
</evidence>
<dbReference type="InterPro" id="IPR036412">
    <property type="entry name" value="HAD-like_sf"/>
</dbReference>
<dbReference type="GO" id="GO:0046872">
    <property type="term" value="F:metal ion binding"/>
    <property type="evidence" value="ECO:0007669"/>
    <property type="project" value="UniProtKB-KW"/>
</dbReference>
<dbReference type="SFLD" id="SFLDG01129">
    <property type="entry name" value="C1.5:_HAD__Beta-PGM__Phosphata"/>
    <property type="match status" value="1"/>
</dbReference>
<gene>
    <name evidence="5" type="primary">yjjG_1</name>
    <name evidence="5" type="ORF">A21D_01737</name>
</gene>
<dbReference type="KEGG" id="vpn:A21D_01737"/>
<proteinExistence type="predicted"/>
<organism evidence="5 6">
    <name type="scientific">Virgibacillus dokdonensis</name>
    <dbReference type="NCBI Taxonomy" id="302167"/>
    <lineage>
        <taxon>Bacteria</taxon>
        <taxon>Bacillati</taxon>
        <taxon>Bacillota</taxon>
        <taxon>Bacilli</taxon>
        <taxon>Bacillales</taxon>
        <taxon>Bacillaceae</taxon>
        <taxon>Virgibacillus</taxon>
    </lineage>
</organism>
<dbReference type="Pfam" id="PF00702">
    <property type="entry name" value="Hydrolase"/>
    <property type="match status" value="1"/>
</dbReference>
<dbReference type="InterPro" id="IPR051400">
    <property type="entry name" value="HAD-like_hydrolase"/>
</dbReference>
<name>A0A2K9IYM3_9BACI</name>
<dbReference type="EMBL" id="CP018622">
    <property type="protein sequence ID" value="AUJ24818.1"/>
    <property type="molecule type" value="Genomic_DNA"/>
</dbReference>
<dbReference type="Proteomes" id="UP000234237">
    <property type="component" value="Chromosome"/>
</dbReference>
<sequence>MRTIAFDLDDTLYDRTEPLKQTFASFTPTKELRFNEILPIYHKYSDIAFEKVTNQQWTLEESYVYRIRKTLQEQNIGISEQDALAFQAMYTKNQDRIQLRPHIEEIIQYLQNKEIQTIIITNGPSTNQRRKVRHLGLEAYLSANEIIVSEEEGVAKPDVAIFKVAEKRFGFAKNEVWYVGDSFPMDIIGASQAGWKAIWLNPSRQEPVINSNPAEKTVYSTEALKEYLFQIIY</sequence>
<dbReference type="RefSeq" id="WP_101933243.1">
    <property type="nucleotide sequence ID" value="NZ_CP018622.1"/>
</dbReference>
<keyword evidence="2" id="KW-0479">Metal-binding</keyword>
<dbReference type="EC" id="3.1.3.5" evidence="5"/>
<evidence type="ECO:0000256" key="2">
    <source>
        <dbReference type="ARBA" id="ARBA00022723"/>
    </source>
</evidence>
<dbReference type="AlphaFoldDB" id="A0A2K9IYM3"/>
<keyword evidence="4" id="KW-0460">Magnesium</keyword>
<dbReference type="GO" id="GO:0008253">
    <property type="term" value="F:5'-nucleotidase activity"/>
    <property type="evidence" value="ECO:0007669"/>
    <property type="project" value="UniProtKB-EC"/>
</dbReference>
<dbReference type="SFLD" id="SFLDS00003">
    <property type="entry name" value="Haloacid_Dehalogenase"/>
    <property type="match status" value="1"/>
</dbReference>
<dbReference type="Gene3D" id="1.20.120.710">
    <property type="entry name" value="Haloacid dehalogenase hydrolase-like domain"/>
    <property type="match status" value="1"/>
</dbReference>
<comment type="cofactor">
    <cofactor evidence="1">
        <name>Mg(2+)</name>
        <dbReference type="ChEBI" id="CHEBI:18420"/>
    </cofactor>
</comment>
<keyword evidence="3 5" id="KW-0378">Hydrolase</keyword>
<dbReference type="STRING" id="302167.GCA_900166595_00456"/>
<evidence type="ECO:0000256" key="1">
    <source>
        <dbReference type="ARBA" id="ARBA00001946"/>
    </source>
</evidence>
<dbReference type="GO" id="GO:0044281">
    <property type="term" value="P:small molecule metabolic process"/>
    <property type="evidence" value="ECO:0007669"/>
    <property type="project" value="UniProtKB-ARBA"/>
</dbReference>
<dbReference type="PANTHER" id="PTHR46470:SF2">
    <property type="entry name" value="GLYCERALDEHYDE 3-PHOSPHATE PHOSPHATASE"/>
    <property type="match status" value="1"/>
</dbReference>